<feature type="region of interest" description="Disordered" evidence="1">
    <location>
        <begin position="106"/>
        <end position="133"/>
    </location>
</feature>
<organism evidence="2 3">
    <name type="scientific">Desmophyllum pertusum</name>
    <dbReference type="NCBI Taxonomy" id="174260"/>
    <lineage>
        <taxon>Eukaryota</taxon>
        <taxon>Metazoa</taxon>
        <taxon>Cnidaria</taxon>
        <taxon>Anthozoa</taxon>
        <taxon>Hexacorallia</taxon>
        <taxon>Scleractinia</taxon>
        <taxon>Caryophylliina</taxon>
        <taxon>Caryophylliidae</taxon>
        <taxon>Desmophyllum</taxon>
    </lineage>
</organism>
<sequence length="186" mass="21126">MEVYKMKKQVTRVRKESLMPPIPSARSSPSFRKTSTSRGQDGLHPNTSLEDERDQNNVENGLKVVGETGYLPLNSRKKSTAEKLSDTGFQLYTLEDSKKLPKILKPKKKVSKGSKRKKMNGINEQNKDGQYDNMKPRLEAIEEIKGTSGDPSAGEDDVEELYNKYGLDLRRDFSKSISYLLKRLLL</sequence>
<proteinExistence type="predicted"/>
<protein>
    <submittedName>
        <fullName evidence="2">Uncharacterized protein</fullName>
    </submittedName>
</protein>
<dbReference type="Proteomes" id="UP001163046">
    <property type="component" value="Unassembled WGS sequence"/>
</dbReference>
<dbReference type="AlphaFoldDB" id="A0A9W9YU55"/>
<gene>
    <name evidence="2" type="ORF">OS493_038329</name>
</gene>
<evidence type="ECO:0000313" key="2">
    <source>
        <dbReference type="EMBL" id="KAJ7369527.1"/>
    </source>
</evidence>
<keyword evidence="3" id="KW-1185">Reference proteome</keyword>
<dbReference type="EMBL" id="MU826918">
    <property type="protein sequence ID" value="KAJ7369527.1"/>
    <property type="molecule type" value="Genomic_DNA"/>
</dbReference>
<evidence type="ECO:0000313" key="3">
    <source>
        <dbReference type="Proteomes" id="UP001163046"/>
    </source>
</evidence>
<feature type="compositionally biased region" description="Polar residues" evidence="1">
    <location>
        <begin position="25"/>
        <end position="39"/>
    </location>
</feature>
<feature type="compositionally biased region" description="Basic residues" evidence="1">
    <location>
        <begin position="1"/>
        <end position="12"/>
    </location>
</feature>
<comment type="caution">
    <text evidence="2">The sequence shown here is derived from an EMBL/GenBank/DDBJ whole genome shotgun (WGS) entry which is preliminary data.</text>
</comment>
<accession>A0A9W9YU55</accession>
<name>A0A9W9YU55_9CNID</name>
<dbReference type="OrthoDB" id="5978455at2759"/>
<feature type="region of interest" description="Disordered" evidence="1">
    <location>
        <begin position="1"/>
        <end position="85"/>
    </location>
</feature>
<evidence type="ECO:0000256" key="1">
    <source>
        <dbReference type="SAM" id="MobiDB-lite"/>
    </source>
</evidence>
<reference evidence="2" key="1">
    <citation type="submission" date="2023-01" db="EMBL/GenBank/DDBJ databases">
        <title>Genome assembly of the deep-sea coral Lophelia pertusa.</title>
        <authorList>
            <person name="Herrera S."/>
            <person name="Cordes E."/>
        </authorList>
    </citation>
    <scope>NUCLEOTIDE SEQUENCE</scope>
    <source>
        <strain evidence="2">USNM1676648</strain>
        <tissue evidence="2">Polyp</tissue>
    </source>
</reference>
<feature type="compositionally biased region" description="Basic residues" evidence="1">
    <location>
        <begin position="106"/>
        <end position="119"/>
    </location>
</feature>